<dbReference type="InterPro" id="IPR003033">
    <property type="entry name" value="SCP2_sterol-bd_dom"/>
</dbReference>
<gene>
    <name evidence="1" type="primary">ubiJ</name>
    <name evidence="3" type="ORF">D3879_07555</name>
</gene>
<dbReference type="UniPathway" id="UPA00232"/>
<comment type="pathway">
    <text evidence="1">Cofactor biosynthesis; ubiquinone biosynthesis.</text>
</comment>
<dbReference type="Proteomes" id="UP000284021">
    <property type="component" value="Unassembled WGS sequence"/>
</dbReference>
<dbReference type="OrthoDB" id="9796077at2"/>
<keyword evidence="1" id="KW-0963">Cytoplasm</keyword>
<dbReference type="SUPFAM" id="SSF55718">
    <property type="entry name" value="SCP-like"/>
    <property type="match status" value="1"/>
</dbReference>
<dbReference type="InterPro" id="IPR036527">
    <property type="entry name" value="SCP2_sterol-bd_dom_sf"/>
</dbReference>
<keyword evidence="1" id="KW-0831">Ubiquinone biosynthesis</keyword>
<dbReference type="PANTHER" id="PTHR38693:SF1">
    <property type="entry name" value="UBIQUINONE BIOSYNTHESIS ACCESSORY FACTOR UBIJ"/>
    <property type="match status" value="1"/>
</dbReference>
<accession>A0A418XL12</accession>
<dbReference type="PANTHER" id="PTHR38693">
    <property type="entry name" value="UBIQUINONE BIOSYNTHESIS PROTEIN UBIJ"/>
    <property type="match status" value="1"/>
</dbReference>
<reference evidence="3 4" key="1">
    <citation type="submission" date="2018-09" db="EMBL/GenBank/DDBJ databases">
        <authorList>
            <person name="Zhu H."/>
        </authorList>
    </citation>
    <scope>NUCLEOTIDE SEQUENCE [LARGE SCALE GENOMIC DNA]</scope>
    <source>
        <strain evidence="3 4">K1S02-6</strain>
    </source>
</reference>
<dbReference type="GO" id="GO:0005737">
    <property type="term" value="C:cytoplasm"/>
    <property type="evidence" value="ECO:0007669"/>
    <property type="project" value="UniProtKB-SubCell"/>
</dbReference>
<dbReference type="Pfam" id="PF02036">
    <property type="entry name" value="SCP2"/>
    <property type="match status" value="1"/>
</dbReference>
<dbReference type="RefSeq" id="WP_119953438.1">
    <property type="nucleotide sequence ID" value="NZ_QYUR01000002.1"/>
</dbReference>
<evidence type="ECO:0000313" key="4">
    <source>
        <dbReference type="Proteomes" id="UP000284021"/>
    </source>
</evidence>
<dbReference type="GO" id="GO:0006744">
    <property type="term" value="P:ubiquinone biosynthetic process"/>
    <property type="evidence" value="ECO:0007669"/>
    <property type="project" value="UniProtKB-UniRule"/>
</dbReference>
<evidence type="ECO:0000313" key="3">
    <source>
        <dbReference type="EMBL" id="RJG13116.1"/>
    </source>
</evidence>
<sequence>MLTQALLAGVEHGVNRMLRLDSTALPRLERLAGKVIAVDCSAPAAQLFILADGAGLRLAANWEGAVACQLRAPAASLLRLATSKDKTAVLHSPAVELHGDSGVLLELAGILQDLELDWEYELSRWLGPLGSQLLGSHLKSRVRWTGQSLGSLRQNLADYLNEESRSLVGQREAEARFAELDSLKLALDRLDARFERLTVKLPLTQKPSEPA</sequence>
<comment type="similarity">
    <text evidence="1">Belongs to the UbiJ family.</text>
</comment>
<dbReference type="HAMAP" id="MF_02215">
    <property type="entry name" value="UbiJ"/>
    <property type="match status" value="1"/>
</dbReference>
<proteinExistence type="inferred from homology"/>
<evidence type="ECO:0000256" key="1">
    <source>
        <dbReference type="HAMAP-Rule" id="MF_02215"/>
    </source>
</evidence>
<protein>
    <recommendedName>
        <fullName evidence="1">Ubiquinone biosynthesis accessory factor UbiJ</fullName>
    </recommendedName>
</protein>
<comment type="caution">
    <text evidence="3">The sequence shown here is derived from an EMBL/GenBank/DDBJ whole genome shotgun (WGS) entry which is preliminary data.</text>
</comment>
<comment type="function">
    <text evidence="1">Required for ubiquinone (coenzyme Q) biosynthesis. Binds hydrophobic ubiquinone biosynthetic intermediates via its SCP2 domain and is essential for the stability of the Ubi complex. May constitute a docking platform where Ubi enzymes assemble and access their SCP2-bound polyprenyl substrates.</text>
</comment>
<dbReference type="AlphaFoldDB" id="A0A418XL12"/>
<keyword evidence="4" id="KW-1185">Reference proteome</keyword>
<comment type="subcellular location">
    <subcellularLocation>
        <location evidence="1">Cytoplasm</location>
    </subcellularLocation>
</comment>
<organism evidence="3 4">
    <name type="scientific">Pseudomonas cavernicola</name>
    <dbReference type="NCBI Taxonomy" id="2320866"/>
    <lineage>
        <taxon>Bacteria</taxon>
        <taxon>Pseudomonadati</taxon>
        <taxon>Pseudomonadota</taxon>
        <taxon>Gammaproteobacteria</taxon>
        <taxon>Pseudomonadales</taxon>
        <taxon>Pseudomonadaceae</taxon>
        <taxon>Pseudomonas</taxon>
    </lineage>
</organism>
<name>A0A418XL12_9PSED</name>
<dbReference type="EMBL" id="QYUR01000002">
    <property type="protein sequence ID" value="RJG13116.1"/>
    <property type="molecule type" value="Genomic_DNA"/>
</dbReference>
<evidence type="ECO:0000259" key="2">
    <source>
        <dbReference type="Pfam" id="PF02036"/>
    </source>
</evidence>
<dbReference type="InterPro" id="IPR038989">
    <property type="entry name" value="UbiJ"/>
</dbReference>
<feature type="domain" description="SCP2" evidence="2">
    <location>
        <begin position="15"/>
        <end position="112"/>
    </location>
</feature>